<keyword evidence="1 3" id="KW-0597">Phosphoprotein</keyword>
<evidence type="ECO:0000259" key="4">
    <source>
        <dbReference type="PROSITE" id="PS50110"/>
    </source>
</evidence>
<dbReference type="PANTHER" id="PTHR44591:SF14">
    <property type="entry name" value="PROTEIN PILG"/>
    <property type="match status" value="1"/>
</dbReference>
<organism evidence="5 6">
    <name type="scientific">Desmonostoc muscorum LEGE 12446</name>
    <dbReference type="NCBI Taxonomy" id="1828758"/>
    <lineage>
        <taxon>Bacteria</taxon>
        <taxon>Bacillati</taxon>
        <taxon>Cyanobacteriota</taxon>
        <taxon>Cyanophyceae</taxon>
        <taxon>Nostocales</taxon>
        <taxon>Nostocaceae</taxon>
        <taxon>Desmonostoc</taxon>
    </lineage>
</organism>
<evidence type="ECO:0000313" key="5">
    <source>
        <dbReference type="EMBL" id="MBE9025231.1"/>
    </source>
</evidence>
<dbReference type="PANTHER" id="PTHR44591">
    <property type="entry name" value="STRESS RESPONSE REGULATOR PROTEIN 1"/>
    <property type="match status" value="1"/>
</dbReference>
<dbReference type="PROSITE" id="PS50110">
    <property type="entry name" value="RESPONSE_REGULATORY"/>
    <property type="match status" value="1"/>
</dbReference>
<evidence type="ECO:0000313" key="6">
    <source>
        <dbReference type="Proteomes" id="UP000622533"/>
    </source>
</evidence>
<evidence type="ECO:0000256" key="1">
    <source>
        <dbReference type="ARBA" id="ARBA00022553"/>
    </source>
</evidence>
<dbReference type="CDD" id="cd17574">
    <property type="entry name" value="REC_OmpR"/>
    <property type="match status" value="1"/>
</dbReference>
<dbReference type="SUPFAM" id="SSF52172">
    <property type="entry name" value="CheY-like"/>
    <property type="match status" value="1"/>
</dbReference>
<feature type="domain" description="Response regulatory" evidence="4">
    <location>
        <begin position="3"/>
        <end position="119"/>
    </location>
</feature>
<dbReference type="EMBL" id="JADEXS010000380">
    <property type="protein sequence ID" value="MBE9025231.1"/>
    <property type="molecule type" value="Genomic_DNA"/>
</dbReference>
<dbReference type="InterPro" id="IPR050595">
    <property type="entry name" value="Bact_response_regulator"/>
</dbReference>
<dbReference type="RefSeq" id="WP_193920127.1">
    <property type="nucleotide sequence ID" value="NZ_JADEXS020000001.1"/>
</dbReference>
<dbReference type="AlphaFoldDB" id="A0A8J7DCU2"/>
<keyword evidence="2" id="KW-0902">Two-component regulatory system</keyword>
<name>A0A8J7DCU2_DESMC</name>
<dbReference type="Gene3D" id="3.40.50.2300">
    <property type="match status" value="1"/>
</dbReference>
<dbReference type="InterPro" id="IPR001789">
    <property type="entry name" value="Sig_transdc_resp-reg_receiver"/>
</dbReference>
<dbReference type="InterPro" id="IPR011006">
    <property type="entry name" value="CheY-like_superfamily"/>
</dbReference>
<accession>A0A8J7DCU2</accession>
<evidence type="ECO:0000256" key="3">
    <source>
        <dbReference type="PROSITE-ProRule" id="PRU00169"/>
    </source>
</evidence>
<proteinExistence type="predicted"/>
<dbReference type="SMART" id="SM00448">
    <property type="entry name" value="REC"/>
    <property type="match status" value="1"/>
</dbReference>
<evidence type="ECO:0000256" key="2">
    <source>
        <dbReference type="ARBA" id="ARBA00023012"/>
    </source>
</evidence>
<keyword evidence="6" id="KW-1185">Reference proteome</keyword>
<sequence length="123" mass="13875">MAKVLVVEDTPSQLELINSFLRENGHTVIKAYDAKDGMIKAINHQPDAIITDVVMPEVSGFEFCRQLKKNPTTKKVPIIICSSKNQPIDRIWGMRQGADVYLTKPFTKQQLLHALKSLVERGE</sequence>
<feature type="modified residue" description="4-aspartylphosphate" evidence="3">
    <location>
        <position position="52"/>
    </location>
</feature>
<gene>
    <name evidence="5" type="ORF">IQ276_23260</name>
</gene>
<protein>
    <submittedName>
        <fullName evidence="5">Response regulator</fullName>
    </submittedName>
</protein>
<comment type="caution">
    <text evidence="5">The sequence shown here is derived from an EMBL/GenBank/DDBJ whole genome shotgun (WGS) entry which is preliminary data.</text>
</comment>
<dbReference type="GO" id="GO:0000160">
    <property type="term" value="P:phosphorelay signal transduction system"/>
    <property type="evidence" value="ECO:0007669"/>
    <property type="project" value="UniProtKB-KW"/>
</dbReference>
<reference evidence="5" key="1">
    <citation type="submission" date="2020-10" db="EMBL/GenBank/DDBJ databases">
        <authorList>
            <person name="Castelo-Branco R."/>
            <person name="Eusebio N."/>
            <person name="Adriana R."/>
            <person name="Vieira A."/>
            <person name="Brugerolle De Fraissinette N."/>
            <person name="Rezende De Castro R."/>
            <person name="Schneider M.P."/>
            <person name="Vasconcelos V."/>
            <person name="Leao P.N."/>
        </authorList>
    </citation>
    <scope>NUCLEOTIDE SEQUENCE</scope>
    <source>
        <strain evidence="5">LEGE 12446</strain>
    </source>
</reference>
<dbReference type="Pfam" id="PF00072">
    <property type="entry name" value="Response_reg"/>
    <property type="match status" value="1"/>
</dbReference>
<dbReference type="Proteomes" id="UP000622533">
    <property type="component" value="Unassembled WGS sequence"/>
</dbReference>